<comment type="caution">
    <text evidence="1">The sequence shown here is derived from an EMBL/GenBank/DDBJ whole genome shotgun (WGS) entry which is preliminary data.</text>
</comment>
<accession>A0ACC2X5L3</accession>
<dbReference type="Proteomes" id="UP001234202">
    <property type="component" value="Unassembled WGS sequence"/>
</dbReference>
<organism evidence="1 2">
    <name type="scientific">Naganishia onofrii</name>
    <dbReference type="NCBI Taxonomy" id="1851511"/>
    <lineage>
        <taxon>Eukaryota</taxon>
        <taxon>Fungi</taxon>
        <taxon>Dikarya</taxon>
        <taxon>Basidiomycota</taxon>
        <taxon>Agaricomycotina</taxon>
        <taxon>Tremellomycetes</taxon>
        <taxon>Filobasidiales</taxon>
        <taxon>Filobasidiaceae</taxon>
        <taxon>Naganishia</taxon>
    </lineage>
</organism>
<protein>
    <submittedName>
        <fullName evidence="1">Uncharacterized protein</fullName>
    </submittedName>
</protein>
<evidence type="ECO:0000313" key="2">
    <source>
        <dbReference type="Proteomes" id="UP001234202"/>
    </source>
</evidence>
<dbReference type="EMBL" id="JASBWV010000026">
    <property type="protein sequence ID" value="KAJ9118941.1"/>
    <property type="molecule type" value="Genomic_DNA"/>
</dbReference>
<evidence type="ECO:0000313" key="1">
    <source>
        <dbReference type="EMBL" id="KAJ9118941.1"/>
    </source>
</evidence>
<name>A0ACC2X5L3_9TREE</name>
<proteinExistence type="predicted"/>
<reference evidence="1" key="1">
    <citation type="submission" date="2023-04" db="EMBL/GenBank/DDBJ databases">
        <title>Draft Genome sequencing of Naganishia species isolated from polar environments using Oxford Nanopore Technology.</title>
        <authorList>
            <person name="Leo P."/>
            <person name="Venkateswaran K."/>
        </authorList>
    </citation>
    <scope>NUCLEOTIDE SEQUENCE</scope>
    <source>
        <strain evidence="1">DBVPG 5303</strain>
    </source>
</reference>
<gene>
    <name evidence="1" type="ORF">QFC24_005907</name>
</gene>
<keyword evidence="2" id="KW-1185">Reference proteome</keyword>
<sequence>MKEVLDRLKRIEVEITSRLPVGKDEHIGSIKIITTPVKIPHHLRNLFSKEPTTTVQSATNNIRHSDAPQHVTEELLDDDPEEDEVVQMLQGSAGREHASRQVTSWRTARWEEPKEQKQSVMELFQSGPLPVVVVEPSRHLPGEYPLGQRMPLDELAIDTSSVVTIRPLPTAESRIPAGVVGHDPSPLAPATRGAALGVYHEALGNVPESSEHNANTSGHETSAPRSDSGPSEHTAPTPATVLPSPTKVATSADGVHRFTIVNQKALRKVEAVKAKKQSACMLPVSTEICLTERKLMGARFLTNSRQGVQYAVILEYTVGQDQMRCLRETYYKSDLYAV</sequence>